<dbReference type="Proteomes" id="UP000838763">
    <property type="component" value="Unassembled WGS sequence"/>
</dbReference>
<feature type="domain" description="Serine hydrolase" evidence="2">
    <location>
        <begin position="21"/>
        <end position="158"/>
    </location>
</feature>
<dbReference type="InterPro" id="IPR029058">
    <property type="entry name" value="AB_hydrolase_fold"/>
</dbReference>
<dbReference type="InterPro" id="IPR050593">
    <property type="entry name" value="LovG"/>
</dbReference>
<dbReference type="GO" id="GO:0016787">
    <property type="term" value="F:hydrolase activity"/>
    <property type="evidence" value="ECO:0007669"/>
    <property type="project" value="UniProtKB-KW"/>
</dbReference>
<keyword evidence="4" id="KW-1185">Reference proteome</keyword>
<dbReference type="PANTHER" id="PTHR48070">
    <property type="entry name" value="ESTERASE OVCA2"/>
    <property type="match status" value="1"/>
</dbReference>
<evidence type="ECO:0000256" key="1">
    <source>
        <dbReference type="ARBA" id="ARBA00022801"/>
    </source>
</evidence>
<dbReference type="Gene3D" id="3.40.50.1820">
    <property type="entry name" value="alpha/beta hydrolase"/>
    <property type="match status" value="1"/>
</dbReference>
<evidence type="ECO:0000259" key="2">
    <source>
        <dbReference type="Pfam" id="PF03959"/>
    </source>
</evidence>
<dbReference type="InterPro" id="IPR005645">
    <property type="entry name" value="FSH-like_dom"/>
</dbReference>
<organism evidence="3 4">
    <name type="scientific">Parascedosporium putredinis</name>
    <dbReference type="NCBI Taxonomy" id="1442378"/>
    <lineage>
        <taxon>Eukaryota</taxon>
        <taxon>Fungi</taxon>
        <taxon>Dikarya</taxon>
        <taxon>Ascomycota</taxon>
        <taxon>Pezizomycotina</taxon>
        <taxon>Sordariomycetes</taxon>
        <taxon>Hypocreomycetidae</taxon>
        <taxon>Microascales</taxon>
        <taxon>Microascaceae</taxon>
        <taxon>Parascedosporium</taxon>
    </lineage>
</organism>
<protein>
    <recommendedName>
        <fullName evidence="2">Serine hydrolase domain-containing protein</fullName>
    </recommendedName>
</protein>
<reference evidence="3" key="1">
    <citation type="submission" date="2022-11" db="EMBL/GenBank/DDBJ databases">
        <authorList>
            <person name="Scott C."/>
            <person name="Bruce N."/>
        </authorList>
    </citation>
    <scope>NUCLEOTIDE SEQUENCE</scope>
</reference>
<dbReference type="GO" id="GO:0019748">
    <property type="term" value="P:secondary metabolic process"/>
    <property type="evidence" value="ECO:0007669"/>
    <property type="project" value="TreeGrafter"/>
</dbReference>
<dbReference type="EMBL" id="CALLCH030000010">
    <property type="protein sequence ID" value="CAI4214154.1"/>
    <property type="molecule type" value="Genomic_DNA"/>
</dbReference>
<keyword evidence="1" id="KW-0378">Hydrolase</keyword>
<name>A0A9P1H080_9PEZI</name>
<dbReference type="OrthoDB" id="414698at2759"/>
<comment type="caution">
    <text evidence="3">The sequence shown here is derived from an EMBL/GenBank/DDBJ whole genome shotgun (WGS) entry which is preliminary data.</text>
</comment>
<gene>
    <name evidence="3" type="ORF">PPNO1_LOCUS3887</name>
</gene>
<dbReference type="Pfam" id="PF03959">
    <property type="entry name" value="FSH1"/>
    <property type="match status" value="1"/>
</dbReference>
<dbReference type="GO" id="GO:0005737">
    <property type="term" value="C:cytoplasm"/>
    <property type="evidence" value="ECO:0007669"/>
    <property type="project" value="TreeGrafter"/>
</dbReference>
<dbReference type="SUPFAM" id="SSF53474">
    <property type="entry name" value="alpha/beta-Hydrolases"/>
    <property type="match status" value="1"/>
</dbReference>
<evidence type="ECO:0000313" key="3">
    <source>
        <dbReference type="EMBL" id="CAI4214154.1"/>
    </source>
</evidence>
<dbReference type="AlphaFoldDB" id="A0A9P1H080"/>
<evidence type="ECO:0000313" key="4">
    <source>
        <dbReference type="Proteomes" id="UP000838763"/>
    </source>
</evidence>
<accession>A0A9P1H080</accession>
<sequence>MSSRETTRLLPATDEYFNYFDPSSADSLSAALDQLEAYIRSEGPFDGVIGFSQGAALAATYLIRTAQRHPASALPFRLAIFFSGGRPLDPRSLAEGRLLFLDPAQAAADSVVALPAANIWGRNDTLWPGTSEVLYALCDPAGRSSFIHEEGHDIPGARAKDAIIGSVKAIRRAIDSATLVH</sequence>
<dbReference type="GO" id="GO:0005634">
    <property type="term" value="C:nucleus"/>
    <property type="evidence" value="ECO:0007669"/>
    <property type="project" value="TreeGrafter"/>
</dbReference>
<dbReference type="PANTHER" id="PTHR48070:SF6">
    <property type="entry name" value="ESTERASE OVCA2"/>
    <property type="match status" value="1"/>
</dbReference>
<proteinExistence type="predicted"/>